<dbReference type="HOGENOM" id="CLU_1782837_0_0_7"/>
<dbReference type="EMBL" id="CP001359">
    <property type="protein sequence ID" value="ACL66440.1"/>
    <property type="molecule type" value="Genomic_DNA"/>
</dbReference>
<dbReference type="Proteomes" id="UP000007089">
    <property type="component" value="Chromosome"/>
</dbReference>
<proteinExistence type="predicted"/>
<name>B8JG37_ANAD2</name>
<dbReference type="KEGG" id="acp:A2cp1_3105"/>
<accession>B8JG37</accession>
<protein>
    <recommendedName>
        <fullName evidence="3">Periplasmic heavy metal sensor</fullName>
    </recommendedName>
</protein>
<dbReference type="RefSeq" id="WP_012634164.1">
    <property type="nucleotide sequence ID" value="NC_011891.1"/>
</dbReference>
<keyword evidence="2" id="KW-1185">Reference proteome</keyword>
<organism evidence="1 2">
    <name type="scientific">Anaeromyxobacter dehalogenans (strain ATCC BAA-258 / DSM 21875 / 2CP-1)</name>
    <dbReference type="NCBI Taxonomy" id="455488"/>
    <lineage>
        <taxon>Bacteria</taxon>
        <taxon>Pseudomonadati</taxon>
        <taxon>Myxococcota</taxon>
        <taxon>Myxococcia</taxon>
        <taxon>Myxococcales</taxon>
        <taxon>Cystobacterineae</taxon>
        <taxon>Anaeromyxobacteraceae</taxon>
        <taxon>Anaeromyxobacter</taxon>
    </lineage>
</organism>
<evidence type="ECO:0000313" key="2">
    <source>
        <dbReference type="Proteomes" id="UP000007089"/>
    </source>
</evidence>
<evidence type="ECO:0008006" key="3">
    <source>
        <dbReference type="Google" id="ProtNLM"/>
    </source>
</evidence>
<dbReference type="InterPro" id="IPR012899">
    <property type="entry name" value="LTXXQ"/>
</dbReference>
<evidence type="ECO:0000313" key="1">
    <source>
        <dbReference type="EMBL" id="ACL66440.1"/>
    </source>
</evidence>
<dbReference type="Pfam" id="PF07813">
    <property type="entry name" value="LTXXQ"/>
    <property type="match status" value="1"/>
</dbReference>
<dbReference type="AlphaFoldDB" id="B8JG37"/>
<dbReference type="GO" id="GO:0042597">
    <property type="term" value="C:periplasmic space"/>
    <property type="evidence" value="ECO:0007669"/>
    <property type="project" value="InterPro"/>
</dbReference>
<gene>
    <name evidence="1" type="ordered locus">A2cp1_3105</name>
</gene>
<sequence length="150" mass="16317">MKRIIGAIAALGVLAVGFVALTGFHGGCGWRGHGHDPARMAAFVTDRVDDLLDDVDATPEQRTRIHAVKDRMLAAAGEVRAGQDEAHQALLAEWKADAPDRARLHALVDARAEAFRKVAHEAVDAGVDVHDALTPAQREKLTRKIERLHR</sequence>
<reference evidence="1" key="1">
    <citation type="submission" date="2009-01" db="EMBL/GenBank/DDBJ databases">
        <title>Complete sequence of Anaeromyxobacter dehalogenans 2CP-1.</title>
        <authorList>
            <consortium name="US DOE Joint Genome Institute"/>
            <person name="Lucas S."/>
            <person name="Copeland A."/>
            <person name="Lapidus A."/>
            <person name="Glavina del Rio T."/>
            <person name="Dalin E."/>
            <person name="Tice H."/>
            <person name="Bruce D."/>
            <person name="Goodwin L."/>
            <person name="Pitluck S."/>
            <person name="Saunders E."/>
            <person name="Brettin T."/>
            <person name="Detter J.C."/>
            <person name="Han C."/>
            <person name="Larimer F."/>
            <person name="Land M."/>
            <person name="Hauser L."/>
            <person name="Kyrpides N."/>
            <person name="Ovchinnikova G."/>
            <person name="Beliaev A.S."/>
            <person name="Richardson P."/>
        </authorList>
    </citation>
    <scope>NUCLEOTIDE SEQUENCE</scope>
    <source>
        <strain evidence="1">2CP-1</strain>
    </source>
</reference>
<dbReference type="Gene3D" id="1.20.120.1490">
    <property type="match status" value="1"/>
</dbReference>